<organism evidence="1">
    <name type="scientific">bioreactor metagenome</name>
    <dbReference type="NCBI Taxonomy" id="1076179"/>
    <lineage>
        <taxon>unclassified sequences</taxon>
        <taxon>metagenomes</taxon>
        <taxon>ecological metagenomes</taxon>
    </lineage>
</organism>
<dbReference type="AlphaFoldDB" id="A0A644ZND3"/>
<reference evidence="1" key="1">
    <citation type="submission" date="2019-08" db="EMBL/GenBank/DDBJ databases">
        <authorList>
            <person name="Kucharzyk K."/>
            <person name="Murdoch R.W."/>
            <person name="Higgins S."/>
            <person name="Loffler F."/>
        </authorList>
    </citation>
    <scope>NUCLEOTIDE SEQUENCE</scope>
</reference>
<accession>A0A644ZND3</accession>
<proteinExistence type="predicted"/>
<dbReference type="EMBL" id="VSSQ01009739">
    <property type="protein sequence ID" value="MPM42459.1"/>
    <property type="molecule type" value="Genomic_DNA"/>
</dbReference>
<gene>
    <name evidence="1" type="ORF">SDC9_89124</name>
</gene>
<comment type="caution">
    <text evidence="1">The sequence shown here is derived from an EMBL/GenBank/DDBJ whole genome shotgun (WGS) entry which is preliminary data.</text>
</comment>
<evidence type="ECO:0000313" key="1">
    <source>
        <dbReference type="EMBL" id="MPM42459.1"/>
    </source>
</evidence>
<sequence>MMSCSLENRFDNAVPIKIKRIFAHIVKYKTLPSCTRSGNFSIGAGISDTHNVPFSSGSLPIELSFFIHESGEIDDIFFFNDIIYRVFLLFFFILNIIEQ</sequence>
<protein>
    <submittedName>
        <fullName evidence="1">Uncharacterized protein</fullName>
    </submittedName>
</protein>
<name>A0A644ZND3_9ZZZZ</name>